<organism evidence="2 3">
    <name type="scientific">Telluria antibiotica</name>
    <dbReference type="NCBI Taxonomy" id="2717319"/>
    <lineage>
        <taxon>Bacteria</taxon>
        <taxon>Pseudomonadati</taxon>
        <taxon>Pseudomonadota</taxon>
        <taxon>Betaproteobacteria</taxon>
        <taxon>Burkholderiales</taxon>
        <taxon>Oxalobacteraceae</taxon>
        <taxon>Telluria group</taxon>
        <taxon>Telluria</taxon>
    </lineage>
</organism>
<evidence type="ECO:0000313" key="2">
    <source>
        <dbReference type="EMBL" id="NIA54761.1"/>
    </source>
</evidence>
<dbReference type="Gene3D" id="1.10.443.10">
    <property type="entry name" value="Intergrase catalytic core"/>
    <property type="match status" value="1"/>
</dbReference>
<name>A0ABX0PD07_9BURK</name>
<evidence type="ECO:0000256" key="1">
    <source>
        <dbReference type="ARBA" id="ARBA00023172"/>
    </source>
</evidence>
<proteinExistence type="predicted"/>
<protein>
    <submittedName>
        <fullName evidence="2">Uncharacterized protein</fullName>
    </submittedName>
</protein>
<dbReference type="EMBL" id="JAAQOM010000008">
    <property type="protein sequence ID" value="NIA54761.1"/>
    <property type="molecule type" value="Genomic_DNA"/>
</dbReference>
<sequence length="540" mass="61340">MATRKNFKARELLKNDLKINFETHVSNAIILLDRPTLSWRKIDMSARLNHGVDEWVFNCESLLRLLLKNKSVFPSTVVTYWISFRHFLDFLIEYGSSIRPQDIDRSHINEFIKWLGVNGRGWSVVTQKATYSGTKAVLTSMFRYGFVAGSRNIFPPNPYPGSNNASKGEKELSENERARLAQMLRKEIILIHKGTFDGVEAEALTILATALAMRTGLNPTSLLELRRDSLRPHPFMPNMMLLESFKRRGNATHLTSLRYSVSASQFASIPMDGVALFKMVLSRNQILSEKSKDKTIRQSLWVYRQASRKREITLLSTAVMSRTIQRRIDKYGLTSDDGGRLVINFSRLRKTLENRLWSLSGGDLFAVASVMGHTPDVADTHYLSCTDEMRANATFVGEALPDIYRGSESPNLSNVAIKALPENTPVGSCHDTIYGEYAPKDGKTHCSDFLSCFSCRSYAIVGSEKDLHRLFSFYWFLQAEIENGRSSDWRAKFRSILDLIDSFTVEKFDSEILSKAKTKAKVDPIKFWKTYQIAGESANR</sequence>
<accession>A0ABX0PD07</accession>
<gene>
    <name evidence="2" type="ORF">HAV22_14070</name>
</gene>
<dbReference type="Proteomes" id="UP000716322">
    <property type="component" value="Unassembled WGS sequence"/>
</dbReference>
<keyword evidence="3" id="KW-1185">Reference proteome</keyword>
<dbReference type="InterPro" id="IPR013762">
    <property type="entry name" value="Integrase-like_cat_sf"/>
</dbReference>
<dbReference type="SUPFAM" id="SSF56349">
    <property type="entry name" value="DNA breaking-rejoining enzymes"/>
    <property type="match status" value="1"/>
</dbReference>
<dbReference type="RefSeq" id="WP_166859720.1">
    <property type="nucleotide sequence ID" value="NZ_JAAQOM010000008.1"/>
</dbReference>
<comment type="caution">
    <text evidence="2">The sequence shown here is derived from an EMBL/GenBank/DDBJ whole genome shotgun (WGS) entry which is preliminary data.</text>
</comment>
<keyword evidence="1" id="KW-0233">DNA recombination</keyword>
<evidence type="ECO:0000313" key="3">
    <source>
        <dbReference type="Proteomes" id="UP000716322"/>
    </source>
</evidence>
<dbReference type="InterPro" id="IPR011010">
    <property type="entry name" value="DNA_brk_join_enz"/>
</dbReference>
<reference evidence="2 3" key="1">
    <citation type="submission" date="2020-03" db="EMBL/GenBank/DDBJ databases">
        <title>Genome sequence of strain Massilia sp. TW-1.</title>
        <authorList>
            <person name="Chaudhary D.K."/>
        </authorList>
    </citation>
    <scope>NUCLEOTIDE SEQUENCE [LARGE SCALE GENOMIC DNA]</scope>
    <source>
        <strain evidence="2 3">TW-1</strain>
    </source>
</reference>